<sequence length="277" mass="31544">MKPLTKKSKQAIGATVGIGAAGITAYLIYKYLTKKKDEEFIPEPAEEEFVIPEVPISLENILLIIQDETLTQMEKIAILEAMYNEQFISMESQQTEILQIESELQYIDEQIAQVLIDVVPYETQVATKLSELTVAQNAETIAYNTYVKENNYLNDLLNGLARAVAALEKCGWWDLSCQVNYALKVENRQNNVNIQEAITSNVWNIYLDKEQLRKEAENEYNSAILALELFKEENLFTLQEEKIVLTNSLTMWNIAYQAANNILTELITQLEVFGVSV</sequence>
<feature type="transmembrane region" description="Helical" evidence="1">
    <location>
        <begin position="12"/>
        <end position="32"/>
    </location>
</feature>
<evidence type="ECO:0000256" key="1">
    <source>
        <dbReference type="SAM" id="Phobius"/>
    </source>
</evidence>
<reference evidence="2" key="1">
    <citation type="submission" date="2021-10" db="EMBL/GenBank/DDBJ databases">
        <authorList>
            <person name="Medvedeva S."/>
            <person name="Sun J."/>
            <person name="Yutin N."/>
            <person name="Koonin E.V."/>
            <person name="Nunoura T."/>
            <person name="Rinke C."/>
            <person name="Krupovic M."/>
        </authorList>
    </citation>
    <scope>NUCLEOTIDE SEQUENCE</scope>
    <source>
        <strain evidence="2">SkuldV1</strain>
    </source>
</reference>
<keyword evidence="1" id="KW-1133">Transmembrane helix</keyword>
<accession>A0AA46RJC7</accession>
<keyword evidence="1" id="KW-0472">Membrane</keyword>
<gene>
    <name evidence="2" type="ORF">11324_00016</name>
</gene>
<keyword evidence="3" id="KW-1185">Reference proteome</keyword>
<protein>
    <submittedName>
        <fullName evidence="2">Uncharacterized protein</fullName>
    </submittedName>
</protein>
<keyword evidence="1" id="KW-0812">Transmembrane</keyword>
<dbReference type="EMBL" id="OK558607">
    <property type="protein sequence ID" value="UPO70970.1"/>
    <property type="molecule type" value="Genomic_DNA"/>
</dbReference>
<dbReference type="Proteomes" id="UP001157400">
    <property type="component" value="Segment"/>
</dbReference>
<evidence type="ECO:0000313" key="2">
    <source>
        <dbReference type="EMBL" id="UPO70970.1"/>
    </source>
</evidence>
<proteinExistence type="predicted"/>
<organism evidence="2 3">
    <name type="scientific">Lokiarchaeia virus SkuldV1</name>
    <dbReference type="NCBI Taxonomy" id="3058189"/>
    <lineage>
        <taxon>Viruses</taxon>
        <taxon>Varidnaviria</taxon>
        <taxon>Abadenavirae</taxon>
        <taxon>Produgelaviricota</taxon>
        <taxon>Belvinaviricetes</taxon>
        <taxon>Atroposvirales</taxon>
        <taxon>Skuldviridae</taxon>
        <taxon>Delusorvirus</taxon>
        <taxon>Delusorvirus hikurangiense</taxon>
    </lineage>
</organism>
<evidence type="ECO:0000313" key="3">
    <source>
        <dbReference type="Proteomes" id="UP001157400"/>
    </source>
</evidence>
<name>A0AA46RJC7_9VIRU</name>